<dbReference type="RefSeq" id="WP_148395958.1">
    <property type="nucleotide sequence ID" value="NZ_JAJAGH010000008.1"/>
</dbReference>
<accession>A0A9J6QQQ5</accession>
<dbReference type="CDD" id="cd24146">
    <property type="entry name" value="nat-AmDH_N_like"/>
    <property type="match status" value="1"/>
</dbReference>
<dbReference type="SUPFAM" id="SSF51735">
    <property type="entry name" value="NAD(P)-binding Rossmann-fold domains"/>
    <property type="match status" value="1"/>
</dbReference>
<gene>
    <name evidence="1" type="ORF">OBO34_08250</name>
</gene>
<dbReference type="EMBL" id="JAOSHN010000003">
    <property type="protein sequence ID" value="MCU7378346.1"/>
    <property type="molecule type" value="Genomic_DNA"/>
</dbReference>
<comment type="caution">
    <text evidence="1">The sequence shown here is derived from an EMBL/GenBank/DDBJ whole genome shotgun (WGS) entry which is preliminary data.</text>
</comment>
<name>A0A9J6QQQ5_9FIRM</name>
<organism evidence="1 2">
    <name type="scientific">Hominibacterium faecale</name>
    <dbReference type="NCBI Taxonomy" id="2839743"/>
    <lineage>
        <taxon>Bacteria</taxon>
        <taxon>Bacillati</taxon>
        <taxon>Bacillota</taxon>
        <taxon>Clostridia</taxon>
        <taxon>Peptostreptococcales</taxon>
        <taxon>Anaerovoracaceae</taxon>
        <taxon>Hominibacterium</taxon>
    </lineage>
</organism>
<keyword evidence="2" id="KW-1185">Reference proteome</keyword>
<sequence>MNRKVKVAQYGSGKMAGPTMKYVYDHGGEVVCAFGKSDRAFGKDIGEIMGTENKGVKVSYAKDARQILTQTKPDVCIVETMALLPDCQDIFLLCAELGINAISTCEEAFYPWNSRYKMTKEIDELAKKNNCTICGTGAQDMGWGYIISTIAGASNKVTKIKGSVVYNSEDYGVALAKVHGVNLSLDEFEKTIAAVNNISEEKRQEVLETEDFLPCYMWNANGWICSLLGLTVKTQEQKFIPQTCDQPLWSDVLQTEIPAGHAVGLSATVITTTEEGITLETECVGKVYAPGEEDLIKWTLYGEPTQDFVLKKPDTVAITCASVVNRIPDVMNSEPGYVTTDKMGPLNYMIRPMETYVK</sequence>
<evidence type="ECO:0000313" key="1">
    <source>
        <dbReference type="EMBL" id="MCU7378346.1"/>
    </source>
</evidence>
<dbReference type="Proteomes" id="UP001065549">
    <property type="component" value="Unassembled WGS sequence"/>
</dbReference>
<reference evidence="1" key="1">
    <citation type="submission" date="2022-09" db="EMBL/GenBank/DDBJ databases">
        <title>Culturomic study of gut microbiota in children with autism spectrum disorder.</title>
        <authorList>
            <person name="Efimov B.A."/>
            <person name="Chaplin A.V."/>
            <person name="Sokolova S.R."/>
            <person name="Pikina A.P."/>
            <person name="Korzhanova M."/>
            <person name="Belova V."/>
            <person name="Korostin D."/>
        </authorList>
    </citation>
    <scope>NUCLEOTIDE SEQUENCE</scope>
    <source>
        <strain evidence="1">ASD5510</strain>
    </source>
</reference>
<evidence type="ECO:0000313" key="2">
    <source>
        <dbReference type="Proteomes" id="UP001065549"/>
    </source>
</evidence>
<dbReference type="AlphaFoldDB" id="A0A9J6QQQ5"/>
<proteinExistence type="predicted"/>
<protein>
    <submittedName>
        <fullName evidence="1">Dihydrodipicolinate reductase</fullName>
    </submittedName>
</protein>
<dbReference type="InterPro" id="IPR036291">
    <property type="entry name" value="NAD(P)-bd_dom_sf"/>
</dbReference>